<dbReference type="PANTHER" id="PTHR23172">
    <property type="entry name" value="AUXILIN/CYCLIN G-ASSOCIATED KINASE-RELATED"/>
    <property type="match status" value="1"/>
</dbReference>
<feature type="compositionally biased region" description="Basic and acidic residues" evidence="2">
    <location>
        <begin position="690"/>
        <end position="713"/>
    </location>
</feature>
<feature type="compositionally biased region" description="Low complexity" evidence="2">
    <location>
        <begin position="65"/>
        <end position="74"/>
    </location>
</feature>
<evidence type="ECO:0000256" key="1">
    <source>
        <dbReference type="SAM" id="Coils"/>
    </source>
</evidence>
<feature type="region of interest" description="Disordered" evidence="2">
    <location>
        <begin position="373"/>
        <end position="420"/>
    </location>
</feature>
<feature type="region of interest" description="Disordered" evidence="2">
    <location>
        <begin position="488"/>
        <end position="623"/>
    </location>
</feature>
<accession>A0A1D1XJT4</accession>
<dbReference type="SUPFAM" id="SSF46565">
    <property type="entry name" value="Chaperone J-domain"/>
    <property type="match status" value="1"/>
</dbReference>
<dbReference type="PANTHER" id="PTHR23172:SF19">
    <property type="entry name" value="J DOMAIN-CONTAINING PROTEIN"/>
    <property type="match status" value="1"/>
</dbReference>
<feature type="compositionally biased region" description="Pro residues" evidence="2">
    <location>
        <begin position="377"/>
        <end position="389"/>
    </location>
</feature>
<dbReference type="GO" id="GO:0072318">
    <property type="term" value="P:clathrin coat disassembly"/>
    <property type="evidence" value="ECO:0007669"/>
    <property type="project" value="TreeGrafter"/>
</dbReference>
<feature type="compositionally biased region" description="Basic and acidic residues" evidence="2">
    <location>
        <begin position="325"/>
        <end position="334"/>
    </location>
</feature>
<evidence type="ECO:0000313" key="3">
    <source>
        <dbReference type="EMBL" id="JAT42670.1"/>
    </source>
</evidence>
<dbReference type="GO" id="GO:0072583">
    <property type="term" value="P:clathrin-dependent endocytosis"/>
    <property type="evidence" value="ECO:0007669"/>
    <property type="project" value="TreeGrafter"/>
</dbReference>
<sequence>PVYDDDGGDIFGRVPGVKKSSSSASATVHSDVFAVPPAYGEDLLASLGSSRPASRGAGDNGGAGTAAAASNNAASPSYDGDLLAGFGKLGGSKGRVVAPDRAAPPYDDDLLASLGGGKSRGDKKRSGGFSNSNQSPPSYEDDLLASFGGGGGVPGHPSDGNRSQEQGVSGFDDLIPGFGGSSPPKQKSGPLESKHQQSSVSSTKSTVIMAEDPFVVLESTSAAPYSSSGLFTDCLEHNNEPSGSMKSDPSSDITGFNGFVKTMPAFSFGFADNHKDRSPLETTGKVSAGESSIKATDSIFPKTVPVDNSHETLFDRPKLSESFKSVERNGRDFDANASPYDISSKVNAPQNPEEPPVVDDVVWFTVSEIHLFTQPTNAPPPSRPPPPPVFRNKQAPLASQDQSSSFGLNARKKATDASFPQPTQSYIFLNSHNDAPKRFAVPSLDELEEFGMGKRQAYANEAQSGEEECVANSTAAASAAAMKQAMDRAEAKFKHAREARVRERDLKSSKSKEHAQRVRDEDEKEKERLDREREQREREDKEKGKIRELELEREREREKARQAVERATREARERAAAEARQKAERAAREHAERAAVQRAQAEARERAAAEAKERAEKLAAERERAEAEARERVAAEARERAARERAVRERTSMEIREKAERAAVERAAAEARARAQRAAVERVAAEARERAAAEARESAAAMARERQQKKENDLSSFFGVGARANSAPRERSTSSESAFDAQFQNQGNSGGSQRTSAVASSSMRRPSSTTNIMDDLTSVFRTSLSYDGFQEVEGEPEERRRARLEREQRARERAARALAERNERELQMRREQAERDRIADTLNIEIRRWAAGKEGNLRALLSTLQYVLWPDSGWQPVSLTDLITAASVKKFYKKATLYVHPDKVVNGTVQQKYIAENVFDLLKVAWNRFNSEELF</sequence>
<feature type="region of interest" description="Disordered" evidence="2">
    <location>
        <begin position="1"/>
        <end position="27"/>
    </location>
</feature>
<name>A0A1D1XJT4_9ARAE</name>
<evidence type="ECO:0000256" key="2">
    <source>
        <dbReference type="SAM" id="MobiDB-lite"/>
    </source>
</evidence>
<reference evidence="3" key="1">
    <citation type="submission" date="2015-07" db="EMBL/GenBank/DDBJ databases">
        <title>Transcriptome Assembly of Anthurium amnicola.</title>
        <authorList>
            <person name="Suzuki J."/>
        </authorList>
    </citation>
    <scope>NUCLEOTIDE SEQUENCE</scope>
</reference>
<proteinExistence type="predicted"/>
<keyword evidence="1" id="KW-0175">Coiled coil</keyword>
<dbReference type="EMBL" id="GDJX01025266">
    <property type="protein sequence ID" value="JAT42670.1"/>
    <property type="molecule type" value="Transcribed_RNA"/>
</dbReference>
<protein>
    <submittedName>
        <fullName evidence="3">Auxilin-related protein 2</fullName>
    </submittedName>
</protein>
<feature type="non-terminal residue" evidence="3">
    <location>
        <position position="1"/>
    </location>
</feature>
<dbReference type="AlphaFoldDB" id="A0A1D1XJT4"/>
<dbReference type="InterPro" id="IPR036869">
    <property type="entry name" value="J_dom_sf"/>
</dbReference>
<feature type="coiled-coil region" evidence="1">
    <location>
        <begin position="801"/>
        <end position="836"/>
    </location>
</feature>
<feature type="region of interest" description="Disordered" evidence="2">
    <location>
        <begin position="325"/>
        <end position="354"/>
    </location>
</feature>
<organism evidence="3">
    <name type="scientific">Anthurium amnicola</name>
    <dbReference type="NCBI Taxonomy" id="1678845"/>
    <lineage>
        <taxon>Eukaryota</taxon>
        <taxon>Viridiplantae</taxon>
        <taxon>Streptophyta</taxon>
        <taxon>Embryophyta</taxon>
        <taxon>Tracheophyta</taxon>
        <taxon>Spermatophyta</taxon>
        <taxon>Magnoliopsida</taxon>
        <taxon>Liliopsida</taxon>
        <taxon>Araceae</taxon>
        <taxon>Pothoideae</taxon>
        <taxon>Potheae</taxon>
        <taxon>Anthurium</taxon>
    </lineage>
</organism>
<feature type="region of interest" description="Disordered" evidence="2">
    <location>
        <begin position="690"/>
        <end position="770"/>
    </location>
</feature>
<feature type="region of interest" description="Disordered" evidence="2">
    <location>
        <begin position="89"/>
        <end position="205"/>
    </location>
</feature>
<dbReference type="GO" id="GO:0030276">
    <property type="term" value="F:clathrin binding"/>
    <property type="evidence" value="ECO:0007669"/>
    <property type="project" value="TreeGrafter"/>
</dbReference>
<feature type="compositionally biased region" description="Polar residues" evidence="2">
    <location>
        <begin position="397"/>
        <end position="407"/>
    </location>
</feature>
<feature type="region of interest" description="Disordered" evidence="2">
    <location>
        <begin position="44"/>
        <end position="74"/>
    </location>
</feature>
<feature type="compositionally biased region" description="Low complexity" evidence="2">
    <location>
        <begin position="744"/>
        <end position="753"/>
    </location>
</feature>
<feature type="compositionally biased region" description="Polar residues" evidence="2">
    <location>
        <begin position="754"/>
        <end position="770"/>
    </location>
</feature>
<gene>
    <name evidence="3" type="primary">At4g12770_3</name>
    <name evidence="3" type="ORF">g.111931</name>
</gene>
<dbReference type="GO" id="GO:0031982">
    <property type="term" value="C:vesicle"/>
    <property type="evidence" value="ECO:0007669"/>
    <property type="project" value="TreeGrafter"/>
</dbReference>
<dbReference type="Gene3D" id="1.10.287.110">
    <property type="entry name" value="DnaJ domain"/>
    <property type="match status" value="1"/>
</dbReference>
<feature type="compositionally biased region" description="Low complexity" evidence="2">
    <location>
        <begin position="196"/>
        <end position="205"/>
    </location>
</feature>
<dbReference type="GO" id="GO:0005737">
    <property type="term" value="C:cytoplasm"/>
    <property type="evidence" value="ECO:0007669"/>
    <property type="project" value="TreeGrafter"/>
</dbReference>